<feature type="transmembrane region" description="Helical" evidence="7">
    <location>
        <begin position="520"/>
        <end position="545"/>
    </location>
</feature>
<feature type="transmembrane region" description="Helical" evidence="7">
    <location>
        <begin position="294"/>
        <end position="326"/>
    </location>
</feature>
<keyword evidence="4 7" id="KW-0812">Transmembrane</keyword>
<sequence length="557" mass="58716">MSRAGRGLRGVVLVTTLAGFALPILAGLGLTAAAAFGYLPAIGARTVSTQAFSQLFAQPGLAESLRLTLLTGLASTLLSLIGACALLAHAPRVTRLLPPLLATPHAALALGLAFLLSPSGWIARLLAPLAGWDTPPPLATVNDPLGLALTLGLVAKELPFLLLMLTAAQNRLPVRKYLTLGAALGHSAASVWLKVILPQLYPLIRLPVFIVLAYAMSVVDMALILGPGQPPPLAVALTRWFTDPDPAMILPASAGALLLVALIAAAIAAWLLAERGLARLGLLWLRRGQRNRHLSLAPAALPAAVLIGAGLFALLLLALWAFAFRWSFPDLLPQSLTLRGWMRGQWAAPALTTLALALATTTLSLLLAIAWLEGEDRGHLPRARWATALLLAPLLLPQIGFLFGLNTLFLRLNLAPLPAVIWAQMLFVFPYVLLTLSDPWRALDPRQIRAAAALGAGPLRRLLRIKLPLLAAPLLSAAALGIAVSTAQFLPTLFMGAGRVPTLTTEAVALASGADRRAAAISGLLLAALPLLAYALALSLPPLIFRHRRDMKAHSDA</sequence>
<feature type="transmembrane region" description="Helical" evidence="7">
    <location>
        <begin position="248"/>
        <end position="273"/>
    </location>
</feature>
<feature type="transmembrane region" description="Helical" evidence="7">
    <location>
        <begin position="67"/>
        <end position="88"/>
    </location>
</feature>
<dbReference type="GO" id="GO:0005886">
    <property type="term" value="C:plasma membrane"/>
    <property type="evidence" value="ECO:0007669"/>
    <property type="project" value="UniProtKB-SubCell"/>
</dbReference>
<dbReference type="PANTHER" id="PTHR30183:SF6">
    <property type="entry name" value="INNER MEMBRANE ABC TRANSPORTER PERMEASE PROTEIN YNJC"/>
    <property type="match status" value="1"/>
</dbReference>
<protein>
    <submittedName>
        <fullName evidence="9">Putative thiamine transport system permease protein</fullName>
    </submittedName>
</protein>
<keyword evidence="6 7" id="KW-0472">Membrane</keyword>
<evidence type="ECO:0000313" key="10">
    <source>
        <dbReference type="Proteomes" id="UP000198761"/>
    </source>
</evidence>
<evidence type="ECO:0000256" key="4">
    <source>
        <dbReference type="ARBA" id="ARBA00022692"/>
    </source>
</evidence>
<dbReference type="Gene3D" id="1.10.3720.10">
    <property type="entry name" value="MetI-like"/>
    <property type="match status" value="2"/>
</dbReference>
<feature type="transmembrane region" description="Helical" evidence="7">
    <location>
        <begin position="12"/>
        <end position="39"/>
    </location>
</feature>
<feature type="transmembrane region" description="Helical" evidence="7">
    <location>
        <begin position="346"/>
        <end position="372"/>
    </location>
</feature>
<keyword evidence="2 7" id="KW-0813">Transport</keyword>
<evidence type="ECO:0000313" key="9">
    <source>
        <dbReference type="EMBL" id="SEM49224.1"/>
    </source>
</evidence>
<keyword evidence="3" id="KW-1003">Cell membrane</keyword>
<dbReference type="GO" id="GO:0055085">
    <property type="term" value="P:transmembrane transport"/>
    <property type="evidence" value="ECO:0007669"/>
    <property type="project" value="InterPro"/>
</dbReference>
<proteinExistence type="inferred from homology"/>
<dbReference type="OrthoDB" id="7852521at2"/>
<evidence type="ECO:0000256" key="1">
    <source>
        <dbReference type="ARBA" id="ARBA00004651"/>
    </source>
</evidence>
<dbReference type="Pfam" id="PF00528">
    <property type="entry name" value="BPD_transp_1"/>
    <property type="match status" value="1"/>
</dbReference>
<comment type="subcellular location">
    <subcellularLocation>
        <location evidence="1 7">Cell membrane</location>
        <topology evidence="1 7">Multi-pass membrane protein</topology>
    </subcellularLocation>
</comment>
<dbReference type="AlphaFoldDB" id="A0A1H7YTM6"/>
<feature type="domain" description="ABC transmembrane type-1" evidence="8">
    <location>
        <begin position="61"/>
        <end position="268"/>
    </location>
</feature>
<dbReference type="PROSITE" id="PS50928">
    <property type="entry name" value="ABC_TM1"/>
    <property type="match status" value="2"/>
</dbReference>
<comment type="similarity">
    <text evidence="7">Belongs to the binding-protein-dependent transport system permease family.</text>
</comment>
<dbReference type="Proteomes" id="UP000198761">
    <property type="component" value="Unassembled WGS sequence"/>
</dbReference>
<keyword evidence="10" id="KW-1185">Reference proteome</keyword>
<dbReference type="STRING" id="933059.SAMN04488103_101296"/>
<evidence type="ECO:0000256" key="7">
    <source>
        <dbReference type="RuleBase" id="RU363032"/>
    </source>
</evidence>
<name>A0A1H7YTM6_9RHOB</name>
<feature type="transmembrane region" description="Helical" evidence="7">
    <location>
        <begin position="100"/>
        <end position="127"/>
    </location>
</feature>
<dbReference type="SUPFAM" id="SSF161098">
    <property type="entry name" value="MetI-like"/>
    <property type="match status" value="2"/>
</dbReference>
<feature type="transmembrane region" description="Helical" evidence="7">
    <location>
        <begin position="469"/>
        <end position="490"/>
    </location>
</feature>
<dbReference type="EMBL" id="FOCE01000001">
    <property type="protein sequence ID" value="SEM49224.1"/>
    <property type="molecule type" value="Genomic_DNA"/>
</dbReference>
<dbReference type="PANTHER" id="PTHR30183">
    <property type="entry name" value="MOLYBDENUM TRANSPORT SYSTEM PERMEASE PROTEIN MODB"/>
    <property type="match status" value="1"/>
</dbReference>
<evidence type="ECO:0000256" key="3">
    <source>
        <dbReference type="ARBA" id="ARBA00022475"/>
    </source>
</evidence>
<gene>
    <name evidence="9" type="ORF">SAMN04488103_101296</name>
</gene>
<evidence type="ECO:0000256" key="6">
    <source>
        <dbReference type="ARBA" id="ARBA00023136"/>
    </source>
</evidence>
<dbReference type="InterPro" id="IPR000515">
    <property type="entry name" value="MetI-like"/>
</dbReference>
<feature type="transmembrane region" description="Helical" evidence="7">
    <location>
        <begin position="206"/>
        <end position="228"/>
    </location>
</feature>
<evidence type="ECO:0000256" key="2">
    <source>
        <dbReference type="ARBA" id="ARBA00022448"/>
    </source>
</evidence>
<evidence type="ECO:0000259" key="8">
    <source>
        <dbReference type="PROSITE" id="PS50928"/>
    </source>
</evidence>
<feature type="transmembrane region" description="Helical" evidence="7">
    <location>
        <begin position="384"/>
        <end position="405"/>
    </location>
</feature>
<keyword evidence="5 7" id="KW-1133">Transmembrane helix</keyword>
<feature type="transmembrane region" description="Helical" evidence="7">
    <location>
        <begin position="147"/>
        <end position="168"/>
    </location>
</feature>
<organism evidence="9 10">
    <name type="scientific">Gemmobacter aquatilis</name>
    <dbReference type="NCBI Taxonomy" id="933059"/>
    <lineage>
        <taxon>Bacteria</taxon>
        <taxon>Pseudomonadati</taxon>
        <taxon>Pseudomonadota</taxon>
        <taxon>Alphaproteobacteria</taxon>
        <taxon>Rhodobacterales</taxon>
        <taxon>Paracoccaceae</taxon>
        <taxon>Gemmobacter</taxon>
    </lineage>
</organism>
<dbReference type="InterPro" id="IPR035906">
    <property type="entry name" value="MetI-like_sf"/>
</dbReference>
<dbReference type="RefSeq" id="WP_091295754.1">
    <property type="nucleotide sequence ID" value="NZ_FOCE01000001.1"/>
</dbReference>
<accession>A0A1H7YTM6</accession>
<feature type="domain" description="ABC transmembrane type-1" evidence="8">
    <location>
        <begin position="350"/>
        <end position="537"/>
    </location>
</feature>
<feature type="transmembrane region" description="Helical" evidence="7">
    <location>
        <begin position="417"/>
        <end position="436"/>
    </location>
</feature>
<evidence type="ECO:0000256" key="5">
    <source>
        <dbReference type="ARBA" id="ARBA00022989"/>
    </source>
</evidence>
<reference evidence="9 10" key="1">
    <citation type="submission" date="2016-10" db="EMBL/GenBank/DDBJ databases">
        <authorList>
            <person name="de Groot N.N."/>
        </authorList>
    </citation>
    <scope>NUCLEOTIDE SEQUENCE [LARGE SCALE GENOMIC DNA]</scope>
    <source>
        <strain evidence="9 10">DSM 3857</strain>
    </source>
</reference>